<name>A0A2P0PAQ2_9CAUD</name>
<dbReference type="Gene3D" id="3.90.75.20">
    <property type="match status" value="1"/>
</dbReference>
<reference evidence="2 3" key="1">
    <citation type="submission" date="2017-01" db="EMBL/GenBank/DDBJ databases">
        <title>Isolation and charaterisation of Pectobacterium phages.</title>
        <authorList>
            <person name="Buttimer C.T.H."/>
            <person name="Lucid A."/>
            <person name="Coffey A."/>
        </authorList>
    </citation>
    <scope>NUCLEOTIDE SEQUENCE [LARGE SCALE GENOMIC DNA]</scope>
</reference>
<gene>
    <name evidence="2" type="ORF">CB1_43</name>
</gene>
<feature type="domain" description="HNH nuclease" evidence="1">
    <location>
        <begin position="57"/>
        <end position="99"/>
    </location>
</feature>
<keyword evidence="2" id="KW-0378">Hydrolase</keyword>
<evidence type="ECO:0000259" key="1">
    <source>
        <dbReference type="Pfam" id="PF13392"/>
    </source>
</evidence>
<dbReference type="InterPro" id="IPR016177">
    <property type="entry name" value="DNA-bd_dom_sf"/>
</dbReference>
<accession>A0A2P0PAQ2</accession>
<evidence type="ECO:0000313" key="3">
    <source>
        <dbReference type="Proteomes" id="UP000240218"/>
    </source>
</evidence>
<sequence length="168" mass="19185">MHIFNQESLKSVLRYVPESGQFYWLISPKWGVEPGTIAGSPNADGYTLIMYKRVSYRANVLAWLYMTGFWPDQEIDHIDTIRSNNAWNNLRKASDCENAQNSSLRRDNKSGIKGISWSTQKGKWVVYIQANKQKFYLGAFTDLDAAKETLNLKRAELHGNFANTGSLK</sequence>
<protein>
    <submittedName>
        <fullName evidence="2">HNH endonuclease</fullName>
    </submittedName>
</protein>
<evidence type="ECO:0000313" key="2">
    <source>
        <dbReference type="EMBL" id="ARB11770.1"/>
    </source>
</evidence>
<dbReference type="Pfam" id="PF13392">
    <property type="entry name" value="HNH_3"/>
    <property type="match status" value="1"/>
</dbReference>
<dbReference type="InterPro" id="IPR003615">
    <property type="entry name" value="HNH_nuc"/>
</dbReference>
<organism evidence="2 3">
    <name type="scientific">Pectobacterium phage vB_PatP_CB1</name>
    <dbReference type="NCBI Taxonomy" id="1958917"/>
    <lineage>
        <taxon>Viruses</taxon>
        <taxon>Duplodnaviria</taxon>
        <taxon>Heunggongvirae</taxon>
        <taxon>Uroviricota</taxon>
        <taxon>Caudoviricetes</taxon>
        <taxon>Schitoviridae</taxon>
        <taxon>Cbunavirus</taxon>
        <taxon>Cbunavirus CB1</taxon>
    </lineage>
</organism>
<keyword evidence="3" id="KW-1185">Reference proteome</keyword>
<proteinExistence type="predicted"/>
<dbReference type="EMBL" id="KY514264">
    <property type="protein sequence ID" value="ARB11770.1"/>
    <property type="molecule type" value="Genomic_DNA"/>
</dbReference>
<dbReference type="GO" id="GO:0004519">
    <property type="term" value="F:endonuclease activity"/>
    <property type="evidence" value="ECO:0007669"/>
    <property type="project" value="UniProtKB-KW"/>
</dbReference>
<keyword evidence="2" id="KW-0540">Nuclease</keyword>
<dbReference type="GO" id="GO:0003677">
    <property type="term" value="F:DNA binding"/>
    <property type="evidence" value="ECO:0007669"/>
    <property type="project" value="InterPro"/>
</dbReference>
<dbReference type="SUPFAM" id="SSF54171">
    <property type="entry name" value="DNA-binding domain"/>
    <property type="match status" value="1"/>
</dbReference>
<dbReference type="InterPro" id="IPR044925">
    <property type="entry name" value="His-Me_finger_sf"/>
</dbReference>
<dbReference type="SUPFAM" id="SSF54060">
    <property type="entry name" value="His-Me finger endonucleases"/>
    <property type="match status" value="1"/>
</dbReference>
<dbReference type="Proteomes" id="UP000240218">
    <property type="component" value="Segment"/>
</dbReference>
<keyword evidence="2" id="KW-0255">Endonuclease</keyword>